<evidence type="ECO:0000313" key="2">
    <source>
        <dbReference type="Proteomes" id="UP001597018"/>
    </source>
</evidence>
<organism evidence="1 2">
    <name type="scientific">Saccharopolyspora rosea</name>
    <dbReference type="NCBI Taxonomy" id="524884"/>
    <lineage>
        <taxon>Bacteria</taxon>
        <taxon>Bacillati</taxon>
        <taxon>Actinomycetota</taxon>
        <taxon>Actinomycetes</taxon>
        <taxon>Pseudonocardiales</taxon>
        <taxon>Pseudonocardiaceae</taxon>
        <taxon>Saccharopolyspora</taxon>
    </lineage>
</organism>
<dbReference type="EMBL" id="JBHTIW010000003">
    <property type="protein sequence ID" value="MFD0919641.1"/>
    <property type="molecule type" value="Genomic_DNA"/>
</dbReference>
<proteinExistence type="predicted"/>
<dbReference type="Proteomes" id="UP001597018">
    <property type="component" value="Unassembled WGS sequence"/>
</dbReference>
<protein>
    <submittedName>
        <fullName evidence="1">Uncharacterized protein</fullName>
    </submittedName>
</protein>
<dbReference type="RefSeq" id="WP_345599976.1">
    <property type="nucleotide sequence ID" value="NZ_BAABLT010000001.1"/>
</dbReference>
<gene>
    <name evidence="1" type="ORF">ACFQ16_07785</name>
</gene>
<keyword evidence="2" id="KW-1185">Reference proteome</keyword>
<evidence type="ECO:0000313" key="1">
    <source>
        <dbReference type="EMBL" id="MFD0919641.1"/>
    </source>
</evidence>
<reference evidence="2" key="1">
    <citation type="journal article" date="2019" name="Int. J. Syst. Evol. Microbiol.">
        <title>The Global Catalogue of Microorganisms (GCM) 10K type strain sequencing project: providing services to taxonomists for standard genome sequencing and annotation.</title>
        <authorList>
            <consortium name="The Broad Institute Genomics Platform"/>
            <consortium name="The Broad Institute Genome Sequencing Center for Infectious Disease"/>
            <person name="Wu L."/>
            <person name="Ma J."/>
        </authorList>
    </citation>
    <scope>NUCLEOTIDE SEQUENCE [LARGE SCALE GENOMIC DNA]</scope>
    <source>
        <strain evidence="2">CCUG 56401</strain>
    </source>
</reference>
<comment type="caution">
    <text evidence="1">The sequence shown here is derived from an EMBL/GenBank/DDBJ whole genome shotgun (WGS) entry which is preliminary data.</text>
</comment>
<name>A0ABW3FM98_9PSEU</name>
<accession>A0ABW3FM98</accession>
<sequence>MSPSLISATRSGLSGGRRMASTGNAGALVWAALLAEGDTGPQGVLWRHSETIPQPHITRFRNWSHEREIKQFRGTKDLLGRDDHLQLLPLRPTTSLFIGDITTTSTETR</sequence>